<comment type="caution">
    <text evidence="3">The sequence shown here is derived from an EMBL/GenBank/DDBJ whole genome shotgun (WGS) entry which is preliminary data.</text>
</comment>
<accession>Q4SX99</accession>
<evidence type="ECO:0000313" key="3">
    <source>
        <dbReference type="EMBL" id="CAF94733.1"/>
    </source>
</evidence>
<keyword evidence="2" id="KW-0813">Transport</keyword>
<dbReference type="HOGENOM" id="CLU_009210_2_1_1"/>
<proteinExistence type="inferred from homology"/>
<dbReference type="Gene3D" id="3.40.50.1910">
    <property type="match status" value="1"/>
</dbReference>
<evidence type="ECO:0000256" key="1">
    <source>
        <dbReference type="ARBA" id="ARBA00009884"/>
    </source>
</evidence>
<name>Q4SX99_TETNG</name>
<feature type="non-terminal residue" evidence="3">
    <location>
        <position position="70"/>
    </location>
</feature>
<dbReference type="GO" id="GO:0016192">
    <property type="term" value="P:vesicle-mediated transport"/>
    <property type="evidence" value="ECO:0007669"/>
    <property type="project" value="InterPro"/>
</dbReference>
<keyword evidence="2" id="KW-0653">Protein transport</keyword>
<dbReference type="InterPro" id="IPR001619">
    <property type="entry name" value="Sec1-like"/>
</dbReference>
<dbReference type="SUPFAM" id="SSF56815">
    <property type="entry name" value="Sec1/munc18-like (SM) proteins"/>
    <property type="match status" value="1"/>
</dbReference>
<feature type="non-terminal residue" evidence="3">
    <location>
        <position position="1"/>
    </location>
</feature>
<comment type="similarity">
    <text evidence="1">Belongs to the STXBP/unc-18/SEC1 family.</text>
</comment>
<dbReference type="OrthoDB" id="2228at2759"/>
<gene>
    <name evidence="3" type="ORF">GSTENG00011043001</name>
</gene>
<reference evidence="3" key="1">
    <citation type="journal article" date="2004" name="Nature">
        <title>Genome duplication in the teleost fish Tetraodon nigroviridis reveals the early vertebrate proto-karyotype.</title>
        <authorList>
            <person name="Jaillon O."/>
            <person name="Aury J.-M."/>
            <person name="Brunet F."/>
            <person name="Petit J.-L."/>
            <person name="Stange-Thomann N."/>
            <person name="Mauceli E."/>
            <person name="Bouneau L."/>
            <person name="Fischer C."/>
            <person name="Ozouf-Costaz C."/>
            <person name="Bernot A."/>
            <person name="Nicaud S."/>
            <person name="Jaffe D."/>
            <person name="Fisher S."/>
            <person name="Lutfalla G."/>
            <person name="Dossat C."/>
            <person name="Segurens B."/>
            <person name="Dasilva C."/>
            <person name="Salanoubat M."/>
            <person name="Levy M."/>
            <person name="Boudet N."/>
            <person name="Castellano S."/>
            <person name="Anthouard V."/>
            <person name="Jubin C."/>
            <person name="Castelli V."/>
            <person name="Katinka M."/>
            <person name="Vacherie B."/>
            <person name="Biemont C."/>
            <person name="Skalli Z."/>
            <person name="Cattolico L."/>
            <person name="Poulain J."/>
            <person name="De Berardinis V."/>
            <person name="Cruaud C."/>
            <person name="Duprat S."/>
            <person name="Brottier P."/>
            <person name="Coutanceau J.-P."/>
            <person name="Gouzy J."/>
            <person name="Parra G."/>
            <person name="Lardier G."/>
            <person name="Chapple C."/>
            <person name="McKernan K.J."/>
            <person name="McEwan P."/>
            <person name="Bosak S."/>
            <person name="Kellis M."/>
            <person name="Volff J.-N."/>
            <person name="Guigo R."/>
            <person name="Zody M.C."/>
            <person name="Mesirov J."/>
            <person name="Lindblad-Toh K."/>
            <person name="Birren B."/>
            <person name="Nusbaum C."/>
            <person name="Kahn D."/>
            <person name="Robinson-Rechavi M."/>
            <person name="Laudet V."/>
            <person name="Schachter V."/>
            <person name="Quetier F."/>
            <person name="Saurin W."/>
            <person name="Scarpelli C."/>
            <person name="Wincker P."/>
            <person name="Lander E.S."/>
            <person name="Weissenbach J."/>
            <person name="Roest Crollius H."/>
        </authorList>
    </citation>
    <scope>NUCLEOTIDE SEQUENCE [LARGE SCALE GENOMIC DNA]</scope>
</reference>
<dbReference type="InterPro" id="IPR027482">
    <property type="entry name" value="Sec1-like_dom2"/>
</dbReference>
<sequence length="70" mass="8079">QVYSLDNPDAFHSFYSPHKTQLKNPVMERLAEQIATLCATLKEYPAVRYRGEYKDNATLAQLVQDQLDAY</sequence>
<dbReference type="AlphaFoldDB" id="Q4SX99"/>
<dbReference type="EMBL" id="CAAE01012703">
    <property type="protein sequence ID" value="CAF94733.1"/>
    <property type="molecule type" value="Genomic_DNA"/>
</dbReference>
<evidence type="ECO:0000256" key="2">
    <source>
        <dbReference type="ARBA" id="ARBA00022927"/>
    </source>
</evidence>
<dbReference type="KEGG" id="tng:GSTEN00011043G001"/>
<dbReference type="InterPro" id="IPR036045">
    <property type="entry name" value="Sec1-like_sf"/>
</dbReference>
<dbReference type="Pfam" id="PF00995">
    <property type="entry name" value="Sec1"/>
    <property type="match status" value="1"/>
</dbReference>
<organism evidence="3">
    <name type="scientific">Tetraodon nigroviridis</name>
    <name type="common">Spotted green pufferfish</name>
    <name type="synonym">Chelonodon nigroviridis</name>
    <dbReference type="NCBI Taxonomy" id="99883"/>
    <lineage>
        <taxon>Eukaryota</taxon>
        <taxon>Metazoa</taxon>
        <taxon>Chordata</taxon>
        <taxon>Craniata</taxon>
        <taxon>Vertebrata</taxon>
        <taxon>Euteleostomi</taxon>
        <taxon>Actinopterygii</taxon>
        <taxon>Neopterygii</taxon>
        <taxon>Teleostei</taxon>
        <taxon>Neoteleostei</taxon>
        <taxon>Acanthomorphata</taxon>
        <taxon>Eupercaria</taxon>
        <taxon>Tetraodontiformes</taxon>
        <taxon>Tetradontoidea</taxon>
        <taxon>Tetraodontidae</taxon>
        <taxon>Tetraodon</taxon>
    </lineage>
</organism>
<protein>
    <submittedName>
        <fullName evidence="3">(spotted green pufferfish) hypothetical protein</fullName>
    </submittedName>
</protein>
<reference evidence="3" key="2">
    <citation type="submission" date="2004-02" db="EMBL/GenBank/DDBJ databases">
        <authorList>
            <consortium name="Genoscope"/>
            <consortium name="Whitehead Institute Centre for Genome Research"/>
        </authorList>
    </citation>
    <scope>NUCLEOTIDE SEQUENCE</scope>
</reference>
<dbReference type="GO" id="GO:0015031">
    <property type="term" value="P:protein transport"/>
    <property type="evidence" value="ECO:0007669"/>
    <property type="project" value="UniProtKB-KW"/>
</dbReference>